<dbReference type="GO" id="GO:0005737">
    <property type="term" value="C:cytoplasm"/>
    <property type="evidence" value="ECO:0007669"/>
    <property type="project" value="TreeGrafter"/>
</dbReference>
<sequence length="235" mass="25785">MQAKNLPACLFNLLVKRWSKPLVTRIFEFVIIDTEHGPFGPETDVKLVRAADAADMVSVIRVPENTEIAVTKALDTGTSGIVVPGISNVQDARKAVKYAKYAPIGSRGACPCVRANRYGVGDSTYYRRANEDTSVILLIEGKEGLQSFEEILNVEYVDAILLGPVDLSHSLGVPGDIYNPKVVNALSNMMKKAKNKDICVGIFSVDTERAKECLKLGADYVVYNTDTMLFYEACR</sequence>
<dbReference type="InterPro" id="IPR015813">
    <property type="entry name" value="Pyrv/PenolPyrv_kinase-like_dom"/>
</dbReference>
<dbReference type="EMBL" id="CP033169">
    <property type="protein sequence ID" value="AYO31221.1"/>
    <property type="molecule type" value="Genomic_DNA"/>
</dbReference>
<keyword evidence="2" id="KW-0479">Metal-binding</keyword>
<dbReference type="Gene3D" id="3.20.20.60">
    <property type="entry name" value="Phosphoenolpyruvate-binding domains"/>
    <property type="match status" value="1"/>
</dbReference>
<dbReference type="PANTHER" id="PTHR30502:SF0">
    <property type="entry name" value="PHOSPHOENOLPYRUVATE CARBOXYLASE FAMILY PROTEIN"/>
    <property type="match status" value="1"/>
</dbReference>
<name>A0A3G2R727_9FIRM</name>
<evidence type="ECO:0000256" key="2">
    <source>
        <dbReference type="ARBA" id="ARBA00022723"/>
    </source>
</evidence>
<dbReference type="GO" id="GO:0046872">
    <property type="term" value="F:metal ion binding"/>
    <property type="evidence" value="ECO:0007669"/>
    <property type="project" value="UniProtKB-KW"/>
</dbReference>
<evidence type="ECO:0000313" key="5">
    <source>
        <dbReference type="EMBL" id="AYO31221.1"/>
    </source>
</evidence>
<evidence type="ECO:0000256" key="3">
    <source>
        <dbReference type="ARBA" id="ARBA00023239"/>
    </source>
</evidence>
<organism evidence="5 6">
    <name type="scientific">Biomaibacter acetigenes</name>
    <dbReference type="NCBI Taxonomy" id="2316383"/>
    <lineage>
        <taxon>Bacteria</taxon>
        <taxon>Bacillati</taxon>
        <taxon>Bacillota</taxon>
        <taxon>Clostridia</taxon>
        <taxon>Thermosediminibacterales</taxon>
        <taxon>Tepidanaerobacteraceae</taxon>
        <taxon>Biomaibacter</taxon>
    </lineage>
</organism>
<dbReference type="KEGG" id="bacg:D2962_11965"/>
<proteinExistence type="inferred from homology"/>
<dbReference type="InterPro" id="IPR005000">
    <property type="entry name" value="Aldolase/citrate-lyase_domain"/>
</dbReference>
<dbReference type="InterPro" id="IPR050251">
    <property type="entry name" value="HpcH-HpaI_aldolase"/>
</dbReference>
<dbReference type="SUPFAM" id="SSF51621">
    <property type="entry name" value="Phosphoenolpyruvate/pyruvate domain"/>
    <property type="match status" value="1"/>
</dbReference>
<feature type="domain" description="HpcH/HpaI aldolase/citrate lyase" evidence="4">
    <location>
        <begin position="28"/>
        <end position="232"/>
    </location>
</feature>
<keyword evidence="3" id="KW-0456">Lyase</keyword>
<protein>
    <submittedName>
        <fullName evidence="5">Aldolase</fullName>
    </submittedName>
</protein>
<dbReference type="GO" id="GO:0016832">
    <property type="term" value="F:aldehyde-lyase activity"/>
    <property type="evidence" value="ECO:0007669"/>
    <property type="project" value="TreeGrafter"/>
</dbReference>
<dbReference type="AlphaFoldDB" id="A0A3G2R727"/>
<dbReference type="InterPro" id="IPR040442">
    <property type="entry name" value="Pyrv_kinase-like_dom_sf"/>
</dbReference>
<gene>
    <name evidence="5" type="ORF">D2962_11965</name>
</gene>
<dbReference type="Pfam" id="PF03328">
    <property type="entry name" value="HpcH_HpaI"/>
    <property type="match status" value="1"/>
</dbReference>
<comment type="similarity">
    <text evidence="1">Belongs to the HpcH/HpaI aldolase family.</text>
</comment>
<evidence type="ECO:0000259" key="4">
    <source>
        <dbReference type="Pfam" id="PF03328"/>
    </source>
</evidence>
<evidence type="ECO:0000313" key="6">
    <source>
        <dbReference type="Proteomes" id="UP000280960"/>
    </source>
</evidence>
<accession>A0A3G2R727</accession>
<reference evidence="5 6" key="1">
    <citation type="submission" date="2018-10" db="EMBL/GenBank/DDBJ databases">
        <authorList>
            <person name="Zhang X."/>
        </authorList>
    </citation>
    <scope>NUCLEOTIDE SEQUENCE [LARGE SCALE GENOMIC DNA]</scope>
    <source>
        <strain evidence="5 6">SK-G1</strain>
    </source>
</reference>
<keyword evidence="6" id="KW-1185">Reference proteome</keyword>
<dbReference type="PANTHER" id="PTHR30502">
    <property type="entry name" value="2-KETO-3-DEOXY-L-RHAMNONATE ALDOLASE"/>
    <property type="match status" value="1"/>
</dbReference>
<dbReference type="Proteomes" id="UP000280960">
    <property type="component" value="Chromosome"/>
</dbReference>
<evidence type="ECO:0000256" key="1">
    <source>
        <dbReference type="ARBA" id="ARBA00005568"/>
    </source>
</evidence>